<dbReference type="InterPro" id="IPR012349">
    <property type="entry name" value="Split_barrel_FMN-bd"/>
</dbReference>
<dbReference type="EMBL" id="JAPOHD010000027">
    <property type="protein sequence ID" value="MCY1721098.1"/>
    <property type="molecule type" value="Genomic_DNA"/>
</dbReference>
<dbReference type="Proteomes" id="UP001145087">
    <property type="component" value="Unassembled WGS sequence"/>
</dbReference>
<dbReference type="SUPFAM" id="SSF50475">
    <property type="entry name" value="FMN-binding split barrel"/>
    <property type="match status" value="1"/>
</dbReference>
<dbReference type="Pfam" id="PF01243">
    <property type="entry name" value="PNPOx_N"/>
    <property type="match status" value="1"/>
</dbReference>
<reference evidence="2" key="1">
    <citation type="submission" date="2022-11" db="EMBL/GenBank/DDBJ databases">
        <title>Marilongibacter aestuarii gen. nov., sp. nov., isolated from tidal flat sediment.</title>
        <authorList>
            <person name="Jiayan W."/>
        </authorList>
    </citation>
    <scope>NUCLEOTIDE SEQUENCE</scope>
    <source>
        <strain evidence="2">Z1-6</strain>
    </source>
</reference>
<name>A0A9X3F5X3_9BACT</name>
<organism evidence="2 3">
    <name type="scientific">Draconibacterium aestuarii</name>
    <dbReference type="NCBI Taxonomy" id="2998507"/>
    <lineage>
        <taxon>Bacteria</taxon>
        <taxon>Pseudomonadati</taxon>
        <taxon>Bacteroidota</taxon>
        <taxon>Bacteroidia</taxon>
        <taxon>Marinilabiliales</taxon>
        <taxon>Prolixibacteraceae</taxon>
        <taxon>Draconibacterium</taxon>
    </lineage>
</organism>
<dbReference type="InterPro" id="IPR052917">
    <property type="entry name" value="Stress-Dev_Protein"/>
</dbReference>
<feature type="domain" description="Pyridoxamine 5'-phosphate oxidase N-terminal" evidence="1">
    <location>
        <begin position="8"/>
        <end position="128"/>
    </location>
</feature>
<evidence type="ECO:0000259" key="1">
    <source>
        <dbReference type="Pfam" id="PF01243"/>
    </source>
</evidence>
<evidence type="ECO:0000313" key="3">
    <source>
        <dbReference type="Proteomes" id="UP001145087"/>
    </source>
</evidence>
<evidence type="ECO:0000313" key="2">
    <source>
        <dbReference type="EMBL" id="MCY1721098.1"/>
    </source>
</evidence>
<sequence length="144" mass="16746">MKIDEFIHFAKDNPVCFLATTDGDQPHVRAILLFFADKTGFYFGTLSPKEMSKQLHKNPKVELCFYNNPHDFSQAKQMRLTGKAEFVKDPEMIHKLHEERLFLDDIAGQNLEPYSEVFKVTAGDIHFWSISDVMNETHLEHLVF</sequence>
<proteinExistence type="predicted"/>
<gene>
    <name evidence="2" type="ORF">OU798_12140</name>
</gene>
<dbReference type="Gene3D" id="2.30.110.10">
    <property type="entry name" value="Electron Transport, Fmn-binding Protein, Chain A"/>
    <property type="match status" value="1"/>
</dbReference>
<protein>
    <submittedName>
        <fullName evidence="2">Pyridoxamine 5'-phosphate oxidase family protein</fullName>
    </submittedName>
</protein>
<dbReference type="AlphaFoldDB" id="A0A9X3F5X3"/>
<accession>A0A9X3F5X3</accession>
<dbReference type="InterPro" id="IPR011576">
    <property type="entry name" value="Pyridox_Oxase_N"/>
</dbReference>
<dbReference type="RefSeq" id="WP_343333432.1">
    <property type="nucleotide sequence ID" value="NZ_JAPOHD010000027.1"/>
</dbReference>
<dbReference type="PANTHER" id="PTHR34818:SF1">
    <property type="entry name" value="PROTEIN BLI-3"/>
    <property type="match status" value="1"/>
</dbReference>
<keyword evidence="3" id="KW-1185">Reference proteome</keyword>
<dbReference type="PANTHER" id="PTHR34818">
    <property type="entry name" value="PROTEIN BLI-3"/>
    <property type="match status" value="1"/>
</dbReference>
<comment type="caution">
    <text evidence="2">The sequence shown here is derived from an EMBL/GenBank/DDBJ whole genome shotgun (WGS) entry which is preliminary data.</text>
</comment>